<sequence length="104" mass="11430">MDARVRKPQSHPMPEVAEFVRSLRDAFGDDVIDVAIRQGKAGEPSFYACENGRSVGTASPSGIAWRVDESVRDRHFCSGCDGSCVAQQMSCSTHLAMQARRNNR</sequence>
<keyword evidence="2" id="KW-1185">Reference proteome</keyword>
<dbReference type="RefSeq" id="WP_201662218.1">
    <property type="nucleotide sequence ID" value="NZ_CAJHCS010000059.1"/>
</dbReference>
<dbReference type="EMBL" id="JAZHGC010000077">
    <property type="protein sequence ID" value="MEM5292235.1"/>
    <property type="molecule type" value="Genomic_DNA"/>
</dbReference>
<name>A0ABU9QRZ0_9BURK</name>
<accession>A0ABU9QRZ0</accession>
<comment type="caution">
    <text evidence="1">The sequence shown here is derived from an EMBL/GenBank/DDBJ whole genome shotgun (WGS) entry which is preliminary data.</text>
</comment>
<dbReference type="Proteomes" id="UP001494588">
    <property type="component" value="Unassembled WGS sequence"/>
</dbReference>
<proteinExistence type="predicted"/>
<evidence type="ECO:0000313" key="1">
    <source>
        <dbReference type="EMBL" id="MEM5292235.1"/>
    </source>
</evidence>
<organism evidence="1 2">
    <name type="scientific">Paraburkholderia sabiae</name>
    <dbReference type="NCBI Taxonomy" id="273251"/>
    <lineage>
        <taxon>Bacteria</taxon>
        <taxon>Pseudomonadati</taxon>
        <taxon>Pseudomonadota</taxon>
        <taxon>Betaproteobacteria</taxon>
        <taxon>Burkholderiales</taxon>
        <taxon>Burkholderiaceae</taxon>
        <taxon>Paraburkholderia</taxon>
    </lineage>
</organism>
<evidence type="ECO:0000313" key="2">
    <source>
        <dbReference type="Proteomes" id="UP001494588"/>
    </source>
</evidence>
<protein>
    <submittedName>
        <fullName evidence="1">Uncharacterized protein</fullName>
    </submittedName>
</protein>
<gene>
    <name evidence="1" type="ORF">V4C55_41820</name>
</gene>
<reference evidence="1 2" key="1">
    <citation type="submission" date="2024-01" db="EMBL/GenBank/DDBJ databases">
        <title>The diversity of rhizobia nodulating Mimosa spp. in eleven states of Brazil covering several biomes is determined by host plant, location, and edaphic factors.</title>
        <authorList>
            <person name="Rouws L."/>
            <person name="Barauna A."/>
            <person name="Beukes C."/>
            <person name="De Faria S.M."/>
            <person name="Gross E."/>
            <person name="Dos Reis Junior F.B."/>
            <person name="Simon M."/>
            <person name="Maluk M."/>
            <person name="Odee D.W."/>
            <person name="Kenicer G."/>
            <person name="Young J.P.W."/>
            <person name="Reis V.M."/>
            <person name="Zilli J."/>
            <person name="James E.K."/>
        </authorList>
    </citation>
    <scope>NUCLEOTIDE SEQUENCE [LARGE SCALE GENOMIC DNA]</scope>
    <source>
        <strain evidence="1 2">JPY77</strain>
    </source>
</reference>